<keyword evidence="2" id="KW-1185">Reference proteome</keyword>
<name>A0ABR1YP48_9PEZI</name>
<dbReference type="EMBL" id="JBBWRZ010000006">
    <property type="protein sequence ID" value="KAK8233753.1"/>
    <property type="molecule type" value="Genomic_DNA"/>
</dbReference>
<evidence type="ECO:0000313" key="1">
    <source>
        <dbReference type="EMBL" id="KAK8233753.1"/>
    </source>
</evidence>
<reference evidence="1 2" key="1">
    <citation type="submission" date="2024-04" db="EMBL/GenBank/DDBJ databases">
        <title>Phyllosticta paracitricarpa is synonymous to the EU quarantine fungus P. citricarpa based on phylogenomic analyses.</title>
        <authorList>
            <consortium name="Lawrence Berkeley National Laboratory"/>
            <person name="Van Ingen-Buijs V.A."/>
            <person name="Van Westerhoven A.C."/>
            <person name="Haridas S."/>
            <person name="Skiadas P."/>
            <person name="Martin F."/>
            <person name="Groenewald J.Z."/>
            <person name="Crous P.W."/>
            <person name="Seidl M.F."/>
        </authorList>
    </citation>
    <scope>NUCLEOTIDE SEQUENCE [LARGE SCALE GENOMIC DNA]</scope>
    <source>
        <strain evidence="1 2">CBS 123374</strain>
    </source>
</reference>
<protein>
    <submittedName>
        <fullName evidence="1">Uncharacterized protein</fullName>
    </submittedName>
</protein>
<gene>
    <name evidence="1" type="ORF">HDK90DRAFT_511546</name>
</gene>
<evidence type="ECO:0000313" key="2">
    <source>
        <dbReference type="Proteomes" id="UP001492380"/>
    </source>
</evidence>
<comment type="caution">
    <text evidence="1">The sequence shown here is derived from an EMBL/GenBank/DDBJ whole genome shotgun (WGS) entry which is preliminary data.</text>
</comment>
<dbReference type="Proteomes" id="UP001492380">
    <property type="component" value="Unassembled WGS sequence"/>
</dbReference>
<organism evidence="1 2">
    <name type="scientific">Phyllosticta capitalensis</name>
    <dbReference type="NCBI Taxonomy" id="121624"/>
    <lineage>
        <taxon>Eukaryota</taxon>
        <taxon>Fungi</taxon>
        <taxon>Dikarya</taxon>
        <taxon>Ascomycota</taxon>
        <taxon>Pezizomycotina</taxon>
        <taxon>Dothideomycetes</taxon>
        <taxon>Dothideomycetes incertae sedis</taxon>
        <taxon>Botryosphaeriales</taxon>
        <taxon>Phyllostictaceae</taxon>
        <taxon>Phyllosticta</taxon>
    </lineage>
</organism>
<sequence>MDAFQDPRDLDNGIPSLTNNQWEDEELRLNLDNGKVVTLRNPTELAIYVTADPENAESIYNWISSLLLKLHNIPSHKNRGYHSNPSADHIVPDEEMRVDHPPKFNGDRNDWSHFKVNLHLKMSVDGHHYPTAFDRMLYVMSLCEDRALGHLTQYFEEDSSIVVPGKPQADWRDLVKILDLVFGDPTTPLPSH</sequence>
<proteinExistence type="predicted"/>
<accession>A0ABR1YP48</accession>